<keyword evidence="7" id="KW-0072">Autophagy</keyword>
<feature type="region of interest" description="Disordered" evidence="12">
    <location>
        <begin position="933"/>
        <end position="961"/>
    </location>
</feature>
<dbReference type="GO" id="GO:0005789">
    <property type="term" value="C:endoplasmic reticulum membrane"/>
    <property type="evidence" value="ECO:0007669"/>
    <property type="project" value="UniProtKB-SubCell"/>
</dbReference>
<reference evidence="14" key="1">
    <citation type="submission" date="2022-11" db="UniProtKB">
        <authorList>
            <consortium name="WormBaseParasite"/>
        </authorList>
    </citation>
    <scope>IDENTIFICATION</scope>
</reference>
<dbReference type="PANTHER" id="PTHR13190:SF1">
    <property type="entry name" value="AUTOPHAGY-RELATED 2, ISOFORM A"/>
    <property type="match status" value="1"/>
</dbReference>
<dbReference type="InterPro" id="IPR026849">
    <property type="entry name" value="ATG2"/>
</dbReference>
<keyword evidence="8" id="KW-0445">Lipid transport</keyword>
<evidence type="ECO:0000313" key="14">
    <source>
        <dbReference type="WBParaSite" id="jg715"/>
    </source>
</evidence>
<protein>
    <recommendedName>
        <fullName evidence="4">Autophagy-related protein 2</fullName>
    </recommendedName>
</protein>
<dbReference type="GO" id="GO:0032266">
    <property type="term" value="F:phosphatidylinositol-3-phosphate binding"/>
    <property type="evidence" value="ECO:0007669"/>
    <property type="project" value="TreeGrafter"/>
</dbReference>
<dbReference type="WBParaSite" id="jg715">
    <property type="protein sequence ID" value="jg715"/>
    <property type="gene ID" value="jg715"/>
</dbReference>
<evidence type="ECO:0000256" key="9">
    <source>
        <dbReference type="ARBA" id="ARBA00023136"/>
    </source>
</evidence>
<evidence type="ECO:0000256" key="10">
    <source>
        <dbReference type="ARBA" id="ARBA00024479"/>
    </source>
</evidence>
<comment type="subcellular location">
    <subcellularLocation>
        <location evidence="1">Endoplasmic reticulum membrane</location>
        <topology evidence="1">Peripheral membrane protein</topology>
    </subcellularLocation>
    <subcellularLocation>
        <location evidence="2">Preautophagosomal structure membrane</location>
        <topology evidence="2">Peripheral membrane protein</topology>
    </subcellularLocation>
</comment>
<dbReference type="GO" id="GO:0006869">
    <property type="term" value="P:lipid transport"/>
    <property type="evidence" value="ECO:0007669"/>
    <property type="project" value="UniProtKB-KW"/>
</dbReference>
<evidence type="ECO:0000256" key="1">
    <source>
        <dbReference type="ARBA" id="ARBA00004406"/>
    </source>
</evidence>
<dbReference type="PANTHER" id="PTHR13190">
    <property type="entry name" value="AUTOPHAGY-RELATED 2, ISOFORM A"/>
    <property type="match status" value="1"/>
</dbReference>
<comment type="similarity">
    <text evidence="3">Belongs to the ATG2 family.</text>
</comment>
<feature type="region of interest" description="Disordered" evidence="12">
    <location>
        <begin position="391"/>
        <end position="444"/>
    </location>
</feature>
<evidence type="ECO:0000313" key="13">
    <source>
        <dbReference type="Proteomes" id="UP000887574"/>
    </source>
</evidence>
<name>A0A915ELE5_9BILA</name>
<feature type="compositionally biased region" description="Polar residues" evidence="12">
    <location>
        <begin position="933"/>
        <end position="943"/>
    </location>
</feature>
<dbReference type="Pfam" id="PF13329">
    <property type="entry name" value="ATG2_CAD"/>
    <property type="match status" value="1"/>
</dbReference>
<dbReference type="GO" id="GO:0000422">
    <property type="term" value="P:autophagy of mitochondrion"/>
    <property type="evidence" value="ECO:0007669"/>
    <property type="project" value="TreeGrafter"/>
</dbReference>
<evidence type="ECO:0000256" key="12">
    <source>
        <dbReference type="SAM" id="MobiDB-lite"/>
    </source>
</evidence>
<keyword evidence="5" id="KW-0813">Transport</keyword>
<proteinExistence type="inferred from homology"/>
<evidence type="ECO:0000256" key="11">
    <source>
        <dbReference type="ARBA" id="ARBA00024615"/>
    </source>
</evidence>
<dbReference type="GO" id="GO:0061723">
    <property type="term" value="P:glycophagy"/>
    <property type="evidence" value="ECO:0007669"/>
    <property type="project" value="TreeGrafter"/>
</dbReference>
<keyword evidence="9" id="KW-0472">Membrane</keyword>
<comment type="catalytic activity">
    <reaction evidence="10">
        <text>a 1,2-diacyl-sn-glycero-3-phospho-L-serine(in) = a 1,2-diacyl-sn-glycero-3-phospho-L-serine(out)</text>
        <dbReference type="Rhea" id="RHEA:38663"/>
        <dbReference type="ChEBI" id="CHEBI:57262"/>
    </reaction>
</comment>
<sequence>MGQYLKTELTSDQLEFRLADGTASVQNVKLNSDYINEILDTIGVVSLVEGYVGEISACVPWKKLMSESTIIKVSGLELTLTPMMDINMANTQDLVSSMIGSIASSMDLARSVIADESIAGGRKMRVIKVIFENIIIRIEANSDLCTGLEMQIDRMEFVDEQLEAKQQQGGSEPITQQPSSLYTVTDLNKLLHLQGIRLYTDVWSPEEQRLSTSTRMNSNDELLEQGTAPVSAEMFTSSLNFQSCYSHFSNSRTASSESKSPNSIPPNPVLFAQLFGEKHTVRIRVNNTALSSPIDNCVFNKRVDIDIFLGGSLSFFLTPSQIALLKDLFSQLIPKKTECTGGGNVSYGGKPMRPEHFQKITDQFHGETPWKSGLTGNGLSSWSGQEQFFELSQQGKKTAARPVPSESTSPTYHSFPPLHRSNSTDSDSTHSRGNQRSSASTATLVEKRPDMFTVTIRCPSIMGVITHEDPLSYDNMKARETPDYQAIRAITTEMVEQANRFFKLAAEVKIGRKRLDAQREILAELYKKDHIRIVATGTVFSLNLIHEHQQRSLVTEASMEECDVVECLQPTSIVGYKSTKAAHFDLLNLSEHDVKASKNVFTFRISNTLERQHEYLVEFNMDRCKSDIDMSIVDRIGNLLFTKPCFFSSKPNAKPLETELNPGLSDNFLSDAINTQVPSTYRVKFIASKWLINFRISVADLSEASTPYWKRNVHPEYLALILNGAFLEMPKFLPVDLISHGNLVLQCSSITSSFIGDIEFLQCTREEMTFLHADSVPSKECEDNHAVKIKFSYDTRNKALRAATLNLDDVMSKTMCKSMYESFFKPRDEDCMEGPFSKTSSYFADTKLIMAGSRDELLEFSDDCRQTTNVNLEFCMPRLNLSLPSHKFFEVMYNRFANDLALWEPKSPSLKNQKGVMDNNHLSPFNQQFVECQSYNTNPNPDNETFDDSMDEPRYASTSSRKTSIAKAASSGSHLFSLTLKVNKARVLLQTSVEHSLTAFTSQIGTELGDAELFLVYGFNEDPNLSYFYVTTTTANIYHRNLLEGVEGFSQNVLDIHNFALKHKDDVHAEAVPKDEPCSVVSDDNFAVSLKILVNPEENMKDILVALALRNTIIHLKPFTDSKMFWANQFTDFFNVIDYEVPGYVIPIVKVNLHIHLTSILLGYNHSSVLENSPMQLRLEIGSCDLNARLMAEMERFKFQCLLEDTKLWMRKKKKSSVSFTEAKSVHHKQMTQSDLSFVKVLFVGLLHFTFDYTMVNETFTGPIFELACVNDLIKVWVCSDTIVELGNILGDFINSDVGTFLMAAKTSETEANEEQDPPGAQQLLDMIHKSNMCSSFTSTVSAQANPKMQKQFSNEEESRLVQMMASAMQENTQSSIMSAAVRTRRTRNNKKETLYTQAIQEFLDEDMFEDNSFNETSPHSFSSSTNTDDEFIMINELPPKQIGGLTRMNEPRFEPDFEIVSTHVKVPDSSEEITSLPVGHPPPILKYSVKDLSLHIYLYGGNDFGDSFGSQKTYSQWDSRRESSECATKDSEGGKFRDHTVCIEAKISKISFVCEVFNATAPVLSLNVLKIGDVEVLDHLMVSEIHKVFYQHTNYEMPRRVHTPLLSIHMVEDQLREGKLKISILPIRLNFDQDTLEFLQDFLANISQNIRIPELSNHNPQSAEPVMEIPVYEKKENRISEIDFSASGQVSFSKMKDVDVASASILPDFPAPPNLDDLFSEDDVNLSDSLCATSQRNPFEGGEELSDAEEVGGTHNHQEHQDTSVPSTSAKSENLSQISNVMTNRNSAQSKETFYKEFTFSPSCRICLDYVGKRVKTDQGALVGLLIGLANLHRTELVLKELHNPKGLLGFNKCVQFAVDEWVIFYLQILYYQQTVSDLIVVQDIKTKQIPNVLGSYTPISALVHLAQGFRDLFAIPLGELRKEDGHVVRGIQQGASNSG</sequence>
<dbReference type="GO" id="GO:0034045">
    <property type="term" value="C:phagophore assembly site membrane"/>
    <property type="evidence" value="ECO:0007669"/>
    <property type="project" value="UniProtKB-SubCell"/>
</dbReference>
<accession>A0A915ELE5</accession>
<evidence type="ECO:0000256" key="7">
    <source>
        <dbReference type="ARBA" id="ARBA00023006"/>
    </source>
</evidence>
<dbReference type="Proteomes" id="UP000887574">
    <property type="component" value="Unplaced"/>
</dbReference>
<feature type="compositionally biased region" description="Polar residues" evidence="12">
    <location>
        <begin position="420"/>
        <end position="443"/>
    </location>
</feature>
<keyword evidence="6" id="KW-0256">Endoplasmic reticulum</keyword>
<comment type="catalytic activity">
    <reaction evidence="11">
        <text>a 1,2-diacyl-sn-glycero-3-phosphoethanolamine(in) = a 1,2-diacyl-sn-glycero-3-phosphoethanolamine(out)</text>
        <dbReference type="Rhea" id="RHEA:38895"/>
        <dbReference type="ChEBI" id="CHEBI:64612"/>
    </reaction>
</comment>
<dbReference type="GO" id="GO:0034727">
    <property type="term" value="P:piecemeal microautophagy of the nucleus"/>
    <property type="evidence" value="ECO:0007669"/>
    <property type="project" value="TreeGrafter"/>
</dbReference>
<evidence type="ECO:0000256" key="8">
    <source>
        <dbReference type="ARBA" id="ARBA00023055"/>
    </source>
</evidence>
<feature type="compositionally biased region" description="Polar residues" evidence="12">
    <location>
        <begin position="1764"/>
        <end position="1775"/>
    </location>
</feature>
<evidence type="ECO:0000256" key="4">
    <source>
        <dbReference type="ARBA" id="ARBA00018070"/>
    </source>
</evidence>
<evidence type="ECO:0000256" key="3">
    <source>
        <dbReference type="ARBA" id="ARBA00009714"/>
    </source>
</evidence>
<evidence type="ECO:0000256" key="6">
    <source>
        <dbReference type="ARBA" id="ARBA00022824"/>
    </source>
</evidence>
<dbReference type="GO" id="GO:0061709">
    <property type="term" value="P:reticulophagy"/>
    <property type="evidence" value="ECO:0007669"/>
    <property type="project" value="TreeGrafter"/>
</dbReference>
<evidence type="ECO:0000256" key="5">
    <source>
        <dbReference type="ARBA" id="ARBA00022448"/>
    </source>
</evidence>
<keyword evidence="13" id="KW-1185">Reference proteome</keyword>
<feature type="compositionally biased region" description="Acidic residues" evidence="12">
    <location>
        <begin position="1742"/>
        <end position="1751"/>
    </location>
</feature>
<dbReference type="GO" id="GO:0061908">
    <property type="term" value="C:phagophore"/>
    <property type="evidence" value="ECO:0007669"/>
    <property type="project" value="TreeGrafter"/>
</dbReference>
<evidence type="ECO:0000256" key="2">
    <source>
        <dbReference type="ARBA" id="ARBA00004623"/>
    </source>
</evidence>
<feature type="region of interest" description="Disordered" evidence="12">
    <location>
        <begin position="1733"/>
        <end position="1775"/>
    </location>
</feature>
<organism evidence="13 14">
    <name type="scientific">Ditylenchus dipsaci</name>
    <dbReference type="NCBI Taxonomy" id="166011"/>
    <lineage>
        <taxon>Eukaryota</taxon>
        <taxon>Metazoa</taxon>
        <taxon>Ecdysozoa</taxon>
        <taxon>Nematoda</taxon>
        <taxon>Chromadorea</taxon>
        <taxon>Rhabditida</taxon>
        <taxon>Tylenchina</taxon>
        <taxon>Tylenchomorpha</taxon>
        <taxon>Sphaerularioidea</taxon>
        <taxon>Anguinidae</taxon>
        <taxon>Anguininae</taxon>
        <taxon>Ditylenchus</taxon>
    </lineage>
</organism>
<dbReference type="GO" id="GO:0000045">
    <property type="term" value="P:autophagosome assembly"/>
    <property type="evidence" value="ECO:0007669"/>
    <property type="project" value="TreeGrafter"/>
</dbReference>
<dbReference type="GO" id="GO:0043495">
    <property type="term" value="F:protein-membrane adaptor activity"/>
    <property type="evidence" value="ECO:0007669"/>
    <property type="project" value="TreeGrafter"/>
</dbReference>